<comment type="caution">
    <text evidence="2">The sequence shown here is derived from an EMBL/GenBank/DDBJ whole genome shotgun (WGS) entry which is preliminary data.</text>
</comment>
<proteinExistence type="predicted"/>
<keyword evidence="1" id="KW-0812">Transmembrane</keyword>
<feature type="transmembrane region" description="Helical" evidence="1">
    <location>
        <begin position="6"/>
        <end position="24"/>
    </location>
</feature>
<name>A0A4V3A049_9SPHI</name>
<feature type="transmembrane region" description="Helical" evidence="1">
    <location>
        <begin position="31"/>
        <end position="54"/>
    </location>
</feature>
<dbReference type="AlphaFoldDB" id="A0A4V3A049"/>
<reference evidence="2 3" key="1">
    <citation type="submission" date="2019-02" db="EMBL/GenBank/DDBJ databases">
        <title>Pedobacter sp. nov., a novel speices isolated from soil of pinguins habitat in Antarcitica.</title>
        <authorList>
            <person name="He R.-H."/>
        </authorList>
    </citation>
    <scope>NUCLEOTIDE SEQUENCE [LARGE SCALE GENOMIC DNA]</scope>
    <source>
        <strain evidence="2 3">E01020</strain>
    </source>
</reference>
<evidence type="ECO:0000313" key="3">
    <source>
        <dbReference type="Proteomes" id="UP000295668"/>
    </source>
</evidence>
<gene>
    <name evidence="2" type="ORF">EZJ43_09680</name>
</gene>
<dbReference type="Proteomes" id="UP000295668">
    <property type="component" value="Unassembled WGS sequence"/>
</dbReference>
<organism evidence="2 3">
    <name type="scientific">Pedobacter changchengzhani</name>
    <dbReference type="NCBI Taxonomy" id="2529274"/>
    <lineage>
        <taxon>Bacteria</taxon>
        <taxon>Pseudomonadati</taxon>
        <taxon>Bacteroidota</taxon>
        <taxon>Sphingobacteriia</taxon>
        <taxon>Sphingobacteriales</taxon>
        <taxon>Sphingobacteriaceae</taxon>
        <taxon>Pedobacter</taxon>
    </lineage>
</organism>
<dbReference type="OrthoDB" id="799516at2"/>
<protein>
    <submittedName>
        <fullName evidence="2">Uncharacterized protein</fullName>
    </submittedName>
</protein>
<dbReference type="EMBL" id="SJCY01000005">
    <property type="protein sequence ID" value="TDG36263.1"/>
    <property type="molecule type" value="Genomic_DNA"/>
</dbReference>
<evidence type="ECO:0000256" key="1">
    <source>
        <dbReference type="SAM" id="Phobius"/>
    </source>
</evidence>
<keyword evidence="3" id="KW-1185">Reference proteome</keyword>
<evidence type="ECO:0000313" key="2">
    <source>
        <dbReference type="EMBL" id="TDG36263.1"/>
    </source>
</evidence>
<dbReference type="RefSeq" id="WP_133262508.1">
    <property type="nucleotide sequence ID" value="NZ_SJCY01000005.1"/>
</dbReference>
<keyword evidence="1" id="KW-0472">Membrane</keyword>
<sequence>MAGASLVFWLVCGLPLIGVLYWLIRKDKNKFAGIWGIVILGALIVGGFLAIIYITKDFNAVFSQDPTK</sequence>
<keyword evidence="1" id="KW-1133">Transmembrane helix</keyword>
<accession>A0A4V3A049</accession>